<dbReference type="SMART" id="SM00409">
    <property type="entry name" value="IG"/>
    <property type="match status" value="3"/>
</dbReference>
<evidence type="ECO:0000256" key="4">
    <source>
        <dbReference type="ARBA" id="ARBA00023136"/>
    </source>
</evidence>
<feature type="domain" description="Ig-like" evidence="8">
    <location>
        <begin position="234"/>
        <end position="331"/>
    </location>
</feature>
<feature type="compositionally biased region" description="Polar residues" evidence="6">
    <location>
        <begin position="488"/>
        <end position="497"/>
    </location>
</feature>
<dbReference type="GO" id="GO:0002860">
    <property type="term" value="P:positive regulation of natural killer cell mediated cytotoxicity directed against tumor cell target"/>
    <property type="evidence" value="ECO:0007669"/>
    <property type="project" value="TreeGrafter"/>
</dbReference>
<name>A0A5N4DTZ1_CAMDR</name>
<dbReference type="FunFam" id="2.60.40.10:FF:000619">
    <property type="entry name" value="Nectin cell adhesion molecule 2"/>
    <property type="match status" value="1"/>
</dbReference>
<dbReference type="FunFam" id="2.60.40.10:FF:000711">
    <property type="entry name" value="Nectin cell adhesion molecule 2"/>
    <property type="match status" value="1"/>
</dbReference>
<feature type="region of interest" description="Disordered" evidence="6">
    <location>
        <begin position="468"/>
        <end position="497"/>
    </location>
</feature>
<organism evidence="9 10">
    <name type="scientific">Camelus dromedarius</name>
    <name type="common">Dromedary</name>
    <name type="synonym">Arabian camel</name>
    <dbReference type="NCBI Taxonomy" id="9838"/>
    <lineage>
        <taxon>Eukaryota</taxon>
        <taxon>Metazoa</taxon>
        <taxon>Chordata</taxon>
        <taxon>Craniata</taxon>
        <taxon>Vertebrata</taxon>
        <taxon>Euteleostomi</taxon>
        <taxon>Mammalia</taxon>
        <taxon>Eutheria</taxon>
        <taxon>Laurasiatheria</taxon>
        <taxon>Artiodactyla</taxon>
        <taxon>Tylopoda</taxon>
        <taxon>Camelidae</taxon>
        <taxon>Camelus</taxon>
    </lineage>
</organism>
<keyword evidence="4 7" id="KW-0472">Membrane</keyword>
<dbReference type="AlphaFoldDB" id="A0A5N4DTZ1"/>
<dbReference type="SUPFAM" id="SSF48726">
    <property type="entry name" value="Immunoglobulin"/>
    <property type="match status" value="3"/>
</dbReference>
<dbReference type="GO" id="GO:0050862">
    <property type="term" value="P:positive regulation of T cell receptor signaling pathway"/>
    <property type="evidence" value="ECO:0007669"/>
    <property type="project" value="TreeGrafter"/>
</dbReference>
<evidence type="ECO:0000256" key="2">
    <source>
        <dbReference type="ARBA" id="ARBA00022692"/>
    </source>
</evidence>
<dbReference type="GO" id="GO:0007156">
    <property type="term" value="P:homophilic cell adhesion via plasma membrane adhesion molecules"/>
    <property type="evidence" value="ECO:0007669"/>
    <property type="project" value="TreeGrafter"/>
</dbReference>
<evidence type="ECO:0000256" key="5">
    <source>
        <dbReference type="ARBA" id="ARBA00023157"/>
    </source>
</evidence>
<dbReference type="GO" id="GO:0050839">
    <property type="term" value="F:cell adhesion molecule binding"/>
    <property type="evidence" value="ECO:0007669"/>
    <property type="project" value="TreeGrafter"/>
</dbReference>
<feature type="compositionally biased region" description="Polar residues" evidence="6">
    <location>
        <begin position="470"/>
        <end position="481"/>
    </location>
</feature>
<dbReference type="SMART" id="SM00406">
    <property type="entry name" value="IGv"/>
    <property type="match status" value="1"/>
</dbReference>
<dbReference type="GO" id="GO:0002891">
    <property type="term" value="P:positive regulation of immunoglobulin mediated immune response"/>
    <property type="evidence" value="ECO:0007669"/>
    <property type="project" value="TreeGrafter"/>
</dbReference>
<evidence type="ECO:0000256" key="1">
    <source>
        <dbReference type="ARBA" id="ARBA00004167"/>
    </source>
</evidence>
<keyword evidence="10" id="KW-1185">Reference proteome</keyword>
<accession>A0A5N4DTZ1</accession>
<dbReference type="InterPro" id="IPR013783">
    <property type="entry name" value="Ig-like_fold"/>
</dbReference>
<evidence type="ECO:0000256" key="6">
    <source>
        <dbReference type="SAM" id="MobiDB-lite"/>
    </source>
</evidence>
<gene>
    <name evidence="9" type="ORF">Cadr_000011843</name>
</gene>
<dbReference type="GO" id="GO:0005886">
    <property type="term" value="C:plasma membrane"/>
    <property type="evidence" value="ECO:0007669"/>
    <property type="project" value="TreeGrafter"/>
</dbReference>
<keyword evidence="9" id="KW-0675">Receptor</keyword>
<dbReference type="Gene3D" id="2.60.40.10">
    <property type="entry name" value="Immunoglobulins"/>
    <property type="match status" value="3"/>
</dbReference>
<sequence length="497" mass="52646">MTSVSAGAEGGTQPAHQELGGDRAPRSSSKPVCGGKKSNLPSPPPGRGGGARPRFPGRSGGIRAAGGGAATASGRRVSGEGGAPSMAQAVRLAWPRLLVSLLSLSWSPTVAETEVVSVLAPAQVHGFLGDTVKLPCKLQLMEDKVTVTQVTWTRQKPTEAIRSVAVFHPTQGPSFPEPGRLEFVAAKPGEELRDASLALRGLGAEDEANYTCQFATFPQGDRSARTWLRVLAKPQNKAETQEVPLSPLGPEPVPVASCVSTGGRPPAHISWSSHLDGKANKSQVPGPLPGTFTVISLLTLTPSSQMDGKNVTCRVEHESLEEPVLLPVTLSMPYSPEVSISGYDDNWYLGLHGATLHCDVRSKPEPTGYNWSTSTGPLPPSAVAQDTQLLIHTVDESINTTFICLVTNALGTGQAELTVLVRGLPREQPHSGLSSWKIILLTLGILVGLALSLFVYLWLRRSLCHKRRSPSANGKVSYSTVDSKDSSPQDPPTESTR</sequence>
<protein>
    <submittedName>
        <fullName evidence="9">Poliovirus receptor-like protein</fullName>
    </submittedName>
</protein>
<evidence type="ECO:0000313" key="10">
    <source>
        <dbReference type="Proteomes" id="UP000299084"/>
    </source>
</evidence>
<feature type="domain" description="Ig-like" evidence="8">
    <location>
        <begin position="108"/>
        <end position="213"/>
    </location>
</feature>
<dbReference type="GO" id="GO:0033005">
    <property type="term" value="P:positive regulation of mast cell activation"/>
    <property type="evidence" value="ECO:0007669"/>
    <property type="project" value="TreeGrafter"/>
</dbReference>
<proteinExistence type="predicted"/>
<comment type="subcellular location">
    <subcellularLocation>
        <location evidence="1">Membrane</location>
        <topology evidence="1">Single-pass membrane protein</topology>
    </subcellularLocation>
</comment>
<dbReference type="GO" id="GO:0043296">
    <property type="term" value="C:apical junction complex"/>
    <property type="evidence" value="ECO:0007669"/>
    <property type="project" value="TreeGrafter"/>
</dbReference>
<dbReference type="InterPro" id="IPR003599">
    <property type="entry name" value="Ig_sub"/>
</dbReference>
<feature type="compositionally biased region" description="Gly residues" evidence="6">
    <location>
        <begin position="58"/>
        <end position="69"/>
    </location>
</feature>
<dbReference type="GO" id="GO:0001675">
    <property type="term" value="P:acrosome assembly"/>
    <property type="evidence" value="ECO:0007669"/>
    <property type="project" value="TreeGrafter"/>
</dbReference>
<keyword evidence="3 7" id="KW-1133">Transmembrane helix</keyword>
<dbReference type="EMBL" id="JWIN03000009">
    <property type="protein sequence ID" value="KAB1274611.1"/>
    <property type="molecule type" value="Genomic_DNA"/>
</dbReference>
<evidence type="ECO:0000256" key="3">
    <source>
        <dbReference type="ARBA" id="ARBA00022989"/>
    </source>
</evidence>
<dbReference type="Pfam" id="PF07686">
    <property type="entry name" value="V-set"/>
    <property type="match status" value="1"/>
</dbReference>
<dbReference type="PANTHER" id="PTHR47387">
    <property type="entry name" value="NECTIN-2"/>
    <property type="match status" value="1"/>
</dbReference>
<dbReference type="GO" id="GO:0046814">
    <property type="term" value="P:coreceptor-mediated virion attachment to host cell"/>
    <property type="evidence" value="ECO:0007669"/>
    <property type="project" value="TreeGrafter"/>
</dbReference>
<feature type="region of interest" description="Disordered" evidence="6">
    <location>
        <begin position="1"/>
        <end position="82"/>
    </location>
</feature>
<dbReference type="InterPro" id="IPR052659">
    <property type="entry name" value="Nectin/PVR"/>
</dbReference>
<reference evidence="9 10" key="1">
    <citation type="journal article" date="2019" name="Mol. Ecol. Resour.">
        <title>Improving Illumina assemblies with Hi-C and long reads: an example with the North African dromedary.</title>
        <authorList>
            <person name="Elbers J.P."/>
            <person name="Rogers M.F."/>
            <person name="Perelman P.L."/>
            <person name="Proskuryakova A.A."/>
            <person name="Serdyukova N.A."/>
            <person name="Johnson W.E."/>
            <person name="Horin P."/>
            <person name="Corander J."/>
            <person name="Murphy D."/>
            <person name="Burger P.A."/>
        </authorList>
    </citation>
    <scope>NUCLEOTIDE SEQUENCE [LARGE SCALE GENOMIC DNA]</scope>
    <source>
        <strain evidence="9">Drom800</strain>
        <tissue evidence="9">Blood</tissue>
    </source>
</reference>
<dbReference type="Proteomes" id="UP000299084">
    <property type="component" value="Unassembled WGS sequence"/>
</dbReference>
<keyword evidence="5" id="KW-1015">Disulfide bond</keyword>
<evidence type="ECO:0000259" key="8">
    <source>
        <dbReference type="PROSITE" id="PS50835"/>
    </source>
</evidence>
<dbReference type="InterPro" id="IPR007110">
    <property type="entry name" value="Ig-like_dom"/>
</dbReference>
<dbReference type="InterPro" id="IPR013162">
    <property type="entry name" value="CD80_C2-set"/>
</dbReference>
<comment type="caution">
    <text evidence="9">The sequence shown here is derived from an EMBL/GenBank/DDBJ whole genome shotgun (WGS) entry which is preliminary data.</text>
</comment>
<dbReference type="InterPro" id="IPR013106">
    <property type="entry name" value="Ig_V-set"/>
</dbReference>
<evidence type="ECO:0000256" key="7">
    <source>
        <dbReference type="SAM" id="Phobius"/>
    </source>
</evidence>
<feature type="transmembrane region" description="Helical" evidence="7">
    <location>
        <begin position="438"/>
        <end position="459"/>
    </location>
</feature>
<dbReference type="InterPro" id="IPR036179">
    <property type="entry name" value="Ig-like_dom_sf"/>
</dbReference>
<dbReference type="Pfam" id="PF08205">
    <property type="entry name" value="C2-set_2"/>
    <property type="match status" value="1"/>
</dbReference>
<feature type="domain" description="Ig-like" evidence="8">
    <location>
        <begin position="336"/>
        <end position="418"/>
    </location>
</feature>
<keyword evidence="2 7" id="KW-0812">Transmembrane</keyword>
<dbReference type="PANTHER" id="PTHR47387:SF2">
    <property type="entry name" value="PVR CELL ADHESION MOLECULE"/>
    <property type="match status" value="1"/>
</dbReference>
<dbReference type="STRING" id="9838.ENSCDRP00005008448"/>
<dbReference type="PROSITE" id="PS50835">
    <property type="entry name" value="IG_LIKE"/>
    <property type="match status" value="3"/>
</dbReference>
<evidence type="ECO:0000313" key="9">
    <source>
        <dbReference type="EMBL" id="KAB1274611.1"/>
    </source>
</evidence>
<dbReference type="GO" id="GO:0005925">
    <property type="term" value="C:focal adhesion"/>
    <property type="evidence" value="ECO:0007669"/>
    <property type="project" value="TreeGrafter"/>
</dbReference>